<dbReference type="AlphaFoldDB" id="A0A9X3FA88"/>
<dbReference type="GO" id="GO:0016791">
    <property type="term" value="F:phosphatase activity"/>
    <property type="evidence" value="ECO:0007669"/>
    <property type="project" value="TreeGrafter"/>
</dbReference>
<dbReference type="Proteomes" id="UP001145087">
    <property type="component" value="Unassembled WGS sequence"/>
</dbReference>
<dbReference type="Pfam" id="PF13242">
    <property type="entry name" value="Hydrolase_like"/>
    <property type="match status" value="1"/>
</dbReference>
<dbReference type="PANTHER" id="PTHR19288">
    <property type="entry name" value="4-NITROPHENYLPHOSPHATASE-RELATED"/>
    <property type="match status" value="1"/>
</dbReference>
<evidence type="ECO:0000313" key="1">
    <source>
        <dbReference type="EMBL" id="MCY1718808.1"/>
    </source>
</evidence>
<dbReference type="EMBL" id="JAPOHD010000002">
    <property type="protein sequence ID" value="MCY1718808.1"/>
    <property type="molecule type" value="Genomic_DNA"/>
</dbReference>
<dbReference type="SFLD" id="SFLDG01129">
    <property type="entry name" value="C1.5:_HAD__Beta-PGM__Phosphata"/>
    <property type="match status" value="1"/>
</dbReference>
<reference evidence="1" key="1">
    <citation type="submission" date="2022-11" db="EMBL/GenBank/DDBJ databases">
        <title>Marilongibacter aestuarii gen. nov., sp. nov., isolated from tidal flat sediment.</title>
        <authorList>
            <person name="Jiayan W."/>
        </authorList>
    </citation>
    <scope>NUCLEOTIDE SEQUENCE</scope>
    <source>
        <strain evidence="1">Z1-6</strain>
    </source>
</reference>
<dbReference type="GO" id="GO:0005737">
    <property type="term" value="C:cytoplasm"/>
    <property type="evidence" value="ECO:0007669"/>
    <property type="project" value="TreeGrafter"/>
</dbReference>
<dbReference type="Pfam" id="PF13344">
    <property type="entry name" value="Hydrolase_6"/>
    <property type="match status" value="1"/>
</dbReference>
<dbReference type="InterPro" id="IPR023214">
    <property type="entry name" value="HAD_sf"/>
</dbReference>
<gene>
    <name evidence="1" type="ORF">OU798_00545</name>
</gene>
<protein>
    <submittedName>
        <fullName evidence="1">HAD-IIA family hydrolase</fullName>
    </submittedName>
</protein>
<name>A0A9X3FA88_9BACT</name>
<dbReference type="NCBIfam" id="TIGR01460">
    <property type="entry name" value="HAD-SF-IIA"/>
    <property type="match status" value="1"/>
</dbReference>
<accession>A0A9X3FA88</accession>
<dbReference type="RefSeq" id="WP_343331147.1">
    <property type="nucleotide sequence ID" value="NZ_JAPOHD010000002.1"/>
</dbReference>
<keyword evidence="2" id="KW-1185">Reference proteome</keyword>
<organism evidence="1 2">
    <name type="scientific">Draconibacterium aestuarii</name>
    <dbReference type="NCBI Taxonomy" id="2998507"/>
    <lineage>
        <taxon>Bacteria</taxon>
        <taxon>Pseudomonadati</taxon>
        <taxon>Bacteroidota</taxon>
        <taxon>Bacteroidia</taxon>
        <taxon>Marinilabiliales</taxon>
        <taxon>Prolixibacteraceae</taxon>
        <taxon>Draconibacterium</taxon>
    </lineage>
</organism>
<dbReference type="PANTHER" id="PTHR19288:SF90">
    <property type="entry name" value="OS08G0542600 PROTEIN"/>
    <property type="match status" value="1"/>
</dbReference>
<dbReference type="InterPro" id="IPR006357">
    <property type="entry name" value="HAD-SF_hydro_IIA"/>
</dbReference>
<comment type="caution">
    <text evidence="1">The sequence shown here is derived from an EMBL/GenBank/DDBJ whole genome shotgun (WGS) entry which is preliminary data.</text>
</comment>
<evidence type="ECO:0000313" key="2">
    <source>
        <dbReference type="Proteomes" id="UP001145087"/>
    </source>
</evidence>
<dbReference type="Gene3D" id="3.40.50.1000">
    <property type="entry name" value="HAD superfamily/HAD-like"/>
    <property type="match status" value="2"/>
</dbReference>
<sequence length="285" mass="31678">MRTRSFRSVVKNYKAVFFDAFGVLKNHKGLIPDIANTFQYLDKKGIPYYVLTNDSSRSPEALSKWYQERGLGCITTDKILSSGMLAMEFFKTKVTNGNAVAFLGTNDSAHYIETAGLKTVSIRNLDLNDIDHIESCAFLDDEGFDWNEDINKTINLLRKKNMTVVVANTDINYPVNKNDISVAVGGLADMVEKILGKKFIRFGKPDAQMFLLAYERAMKDIPDIKRGEILMVGDTLYTDIIGGNKFGLDTALVLSGNTLPEMARIKIGSTGIIPTYVCESAVIEL</sequence>
<dbReference type="InterPro" id="IPR036412">
    <property type="entry name" value="HAD-like_sf"/>
</dbReference>
<dbReference type="SUPFAM" id="SSF56784">
    <property type="entry name" value="HAD-like"/>
    <property type="match status" value="1"/>
</dbReference>
<keyword evidence="1" id="KW-0378">Hydrolase</keyword>
<proteinExistence type="predicted"/>
<dbReference type="SFLD" id="SFLDS00003">
    <property type="entry name" value="Haloacid_Dehalogenase"/>
    <property type="match status" value="1"/>
</dbReference>